<dbReference type="InterPro" id="IPR044855">
    <property type="entry name" value="CoA-Trfase_III_dom3_sf"/>
</dbReference>
<dbReference type="InterPro" id="IPR050483">
    <property type="entry name" value="CoA-transferase_III_domain"/>
</dbReference>
<feature type="region of interest" description="Disordered" evidence="2">
    <location>
        <begin position="432"/>
        <end position="473"/>
    </location>
</feature>
<keyword evidence="4" id="KW-1185">Reference proteome</keyword>
<dbReference type="SUPFAM" id="SSF89796">
    <property type="entry name" value="CoA-transferase family III (CaiB/BaiF)"/>
    <property type="match status" value="1"/>
</dbReference>
<dbReference type="Gene3D" id="3.40.50.10540">
    <property type="entry name" value="Crotonobetainyl-coa:carnitine coa-transferase, domain 1"/>
    <property type="match status" value="1"/>
</dbReference>
<dbReference type="STRING" id="35743.SAMN04487937_0025"/>
<feature type="compositionally biased region" description="Low complexity" evidence="2">
    <location>
        <begin position="10"/>
        <end position="30"/>
    </location>
</feature>
<gene>
    <name evidence="3" type="ORF">SAMN04487937_0025</name>
</gene>
<evidence type="ECO:0000313" key="4">
    <source>
        <dbReference type="Proteomes" id="UP000198932"/>
    </source>
</evidence>
<dbReference type="PANTHER" id="PTHR48207:SF3">
    <property type="entry name" value="SUCCINATE--HYDROXYMETHYLGLUTARATE COA-TRANSFERASE"/>
    <property type="match status" value="1"/>
</dbReference>
<keyword evidence="1 3" id="KW-0808">Transferase</keyword>
<dbReference type="InterPro" id="IPR023606">
    <property type="entry name" value="CoA-Trfase_III_dom_1_sf"/>
</dbReference>
<dbReference type="Pfam" id="PF02515">
    <property type="entry name" value="CoA_transf_3"/>
    <property type="match status" value="1"/>
</dbReference>
<dbReference type="PANTHER" id="PTHR48207">
    <property type="entry name" value="SUCCINATE--HYDROXYMETHYLGLUTARATE COA-TRANSFERASE"/>
    <property type="match status" value="1"/>
</dbReference>
<dbReference type="OrthoDB" id="28444at2157"/>
<evidence type="ECO:0000256" key="1">
    <source>
        <dbReference type="ARBA" id="ARBA00022679"/>
    </source>
</evidence>
<dbReference type="Proteomes" id="UP000198932">
    <property type="component" value="Unassembled WGS sequence"/>
</dbReference>
<reference evidence="4" key="1">
    <citation type="submission" date="2016-10" db="EMBL/GenBank/DDBJ databases">
        <authorList>
            <person name="Varghese N."/>
            <person name="Submissions S."/>
        </authorList>
    </citation>
    <scope>NUCLEOTIDE SEQUENCE [LARGE SCALE GENOMIC DNA]</scope>
    <source>
        <strain evidence="4">RD 26</strain>
    </source>
</reference>
<sequence length="473" mass="51483">MTDTGDTDTGDTNTSDTGADDTGANDTGDTGADDTGADGPTGGGRILDGVTVLDLSTFVTGGFCSAMLANQGAEVVKIEQPGYGDAVRHSGPPFIKGESPYYWTLSYGKKSLELDLKNDDAKEALYELVEEADIFIQNFRPGTAERLDVDYDTLTEHNEDLIYLAISAFGQTGPWRERSGYDLLIQGMSGIMSVTGEADRQPVKVGLPMTDLITAMWAAFGATTALYRRERTGEGEYIDLGMLEATLPWLTKQAGMVFAGEETKRMGTKDPVLAPYQTFETKDGFINICILNEKLWGELCEALDRPDLPEDDRFEQNADRVEHLDELEAEIEATLADKTTDEWIEVIAEDAGVPAGPVYSVEEALNSPQIEARGTITEIEHPELGDVPVIEHPLKFRNAESGFELPPPLLGEHNREVFRERGYSEAEIDRLAELGVFGDDADDGETPDDADSGETPDDADSGETPDDADEHDD</sequence>
<feature type="region of interest" description="Disordered" evidence="2">
    <location>
        <begin position="1"/>
        <end position="42"/>
    </location>
</feature>
<dbReference type="EMBL" id="FOYN01000001">
    <property type="protein sequence ID" value="SFR30209.1"/>
    <property type="molecule type" value="Genomic_DNA"/>
</dbReference>
<accession>A0A1I6FJU2</accession>
<dbReference type="AlphaFoldDB" id="A0A1I6FJU2"/>
<organism evidence="3 4">
    <name type="scientific">Halorubrum sodomense</name>
    <dbReference type="NCBI Taxonomy" id="35743"/>
    <lineage>
        <taxon>Archaea</taxon>
        <taxon>Methanobacteriati</taxon>
        <taxon>Methanobacteriota</taxon>
        <taxon>Stenosarchaea group</taxon>
        <taxon>Halobacteria</taxon>
        <taxon>Halobacteriales</taxon>
        <taxon>Haloferacaceae</taxon>
        <taxon>Halorubrum</taxon>
    </lineage>
</organism>
<dbReference type="Gene3D" id="3.30.1540.10">
    <property type="entry name" value="formyl-coa transferase, domain 3"/>
    <property type="match status" value="1"/>
</dbReference>
<feature type="compositionally biased region" description="Acidic residues" evidence="2">
    <location>
        <begin position="439"/>
        <end position="473"/>
    </location>
</feature>
<name>A0A1I6FJU2_HALSD</name>
<dbReference type="RefSeq" id="WP_174548971.1">
    <property type="nucleotide sequence ID" value="NZ_FOYN01000001.1"/>
</dbReference>
<evidence type="ECO:0000256" key="2">
    <source>
        <dbReference type="SAM" id="MobiDB-lite"/>
    </source>
</evidence>
<proteinExistence type="predicted"/>
<dbReference type="InterPro" id="IPR003673">
    <property type="entry name" value="CoA-Trfase_fam_III"/>
</dbReference>
<evidence type="ECO:0000313" key="3">
    <source>
        <dbReference type="EMBL" id="SFR30209.1"/>
    </source>
</evidence>
<protein>
    <submittedName>
        <fullName evidence="3">Crotonobetainyl-CoA:carnitine CoA-transferase CaiB</fullName>
    </submittedName>
</protein>
<dbReference type="GO" id="GO:0008410">
    <property type="term" value="F:CoA-transferase activity"/>
    <property type="evidence" value="ECO:0007669"/>
    <property type="project" value="TreeGrafter"/>
</dbReference>